<proteinExistence type="predicted"/>
<evidence type="ECO:0000313" key="4">
    <source>
        <dbReference type="EMBL" id="OQR83371.1"/>
    </source>
</evidence>
<reference evidence="4 5" key="1">
    <citation type="journal article" date="2014" name="Genome Biol. Evol.">
        <title>The secreted proteins of Achlya hypogyna and Thraustotheca clavata identify the ancestral oomycete secretome and reveal gene acquisitions by horizontal gene transfer.</title>
        <authorList>
            <person name="Misner I."/>
            <person name="Blouin N."/>
            <person name="Leonard G."/>
            <person name="Richards T.A."/>
            <person name="Lane C.E."/>
        </authorList>
    </citation>
    <scope>NUCLEOTIDE SEQUENCE [LARGE SCALE GENOMIC DNA]</scope>
    <source>
        <strain evidence="4 5">ATCC 48635</strain>
    </source>
</reference>
<keyword evidence="5" id="KW-1185">Reference proteome</keyword>
<keyword evidence="3" id="KW-0732">Signal</keyword>
<evidence type="ECO:0000313" key="5">
    <source>
        <dbReference type="Proteomes" id="UP000243579"/>
    </source>
</evidence>
<feature type="signal peptide" evidence="3">
    <location>
        <begin position="1"/>
        <end position="21"/>
    </location>
</feature>
<feature type="chain" id="PRO_5013071354" description="Secreted protein" evidence="3">
    <location>
        <begin position="22"/>
        <end position="230"/>
    </location>
</feature>
<comment type="caution">
    <text evidence="4">The sequence shown here is derived from an EMBL/GenBank/DDBJ whole genome shotgun (WGS) entry which is preliminary data.</text>
</comment>
<feature type="transmembrane region" description="Helical" evidence="2">
    <location>
        <begin position="152"/>
        <end position="171"/>
    </location>
</feature>
<accession>A0A1V9YCC7</accession>
<sequence length="230" mass="23991">MALKQLLVVAAVAVATAFGQGHHMRAVGGAQTPAPTESGVGPELFDKLVEELHVVRIPGAPLNASEFNRTVLLVESMVANRSQLATANQTLVREYLGRLNSTELMNLFEVVSMDMTLNHSVFHLPNATNATTAGDTIVALAPSPVAADASTAIVGGFAFVGLVAVIAAVAVGSHIAKDRTSDAEVTASKDDEDVAVKNNEEVNEDGEDVDEVAKVDAQPTSKDVLEPVVV</sequence>
<evidence type="ECO:0000256" key="1">
    <source>
        <dbReference type="SAM" id="MobiDB-lite"/>
    </source>
</evidence>
<keyword evidence="2" id="KW-0812">Transmembrane</keyword>
<gene>
    <name evidence="4" type="ORF">ACHHYP_14788</name>
</gene>
<dbReference type="EMBL" id="JNBR01002216">
    <property type="protein sequence ID" value="OQR83371.1"/>
    <property type="molecule type" value="Genomic_DNA"/>
</dbReference>
<dbReference type="AlphaFoldDB" id="A0A1V9YCC7"/>
<keyword evidence="2" id="KW-0472">Membrane</keyword>
<organism evidence="4 5">
    <name type="scientific">Achlya hypogyna</name>
    <name type="common">Oomycete</name>
    <name type="synonym">Protoachlya hypogyna</name>
    <dbReference type="NCBI Taxonomy" id="1202772"/>
    <lineage>
        <taxon>Eukaryota</taxon>
        <taxon>Sar</taxon>
        <taxon>Stramenopiles</taxon>
        <taxon>Oomycota</taxon>
        <taxon>Saprolegniomycetes</taxon>
        <taxon>Saprolegniales</taxon>
        <taxon>Achlyaceae</taxon>
        <taxon>Achlya</taxon>
    </lineage>
</organism>
<evidence type="ECO:0000256" key="3">
    <source>
        <dbReference type="SAM" id="SignalP"/>
    </source>
</evidence>
<keyword evidence="2" id="KW-1133">Transmembrane helix</keyword>
<evidence type="ECO:0008006" key="6">
    <source>
        <dbReference type="Google" id="ProtNLM"/>
    </source>
</evidence>
<name>A0A1V9YCC7_ACHHY</name>
<dbReference type="OrthoDB" id="75220at2759"/>
<feature type="compositionally biased region" description="Acidic residues" evidence="1">
    <location>
        <begin position="201"/>
        <end position="210"/>
    </location>
</feature>
<protein>
    <recommendedName>
        <fullName evidence="6">Secreted protein</fullName>
    </recommendedName>
</protein>
<evidence type="ECO:0000256" key="2">
    <source>
        <dbReference type="SAM" id="Phobius"/>
    </source>
</evidence>
<feature type="region of interest" description="Disordered" evidence="1">
    <location>
        <begin position="183"/>
        <end position="220"/>
    </location>
</feature>
<dbReference type="Proteomes" id="UP000243579">
    <property type="component" value="Unassembled WGS sequence"/>
</dbReference>